<gene>
    <name evidence="3" type="ORF">scyTo_0015880</name>
</gene>
<proteinExistence type="predicted"/>
<evidence type="ECO:0000256" key="2">
    <source>
        <dbReference type="SAM" id="MobiDB-lite"/>
    </source>
</evidence>
<keyword evidence="4" id="KW-1185">Reference proteome</keyword>
<organism evidence="3 4">
    <name type="scientific">Scyliorhinus torazame</name>
    <name type="common">Cloudy catshark</name>
    <name type="synonym">Catulus torazame</name>
    <dbReference type="NCBI Taxonomy" id="75743"/>
    <lineage>
        <taxon>Eukaryota</taxon>
        <taxon>Metazoa</taxon>
        <taxon>Chordata</taxon>
        <taxon>Craniata</taxon>
        <taxon>Vertebrata</taxon>
        <taxon>Chondrichthyes</taxon>
        <taxon>Elasmobranchii</taxon>
        <taxon>Galeomorphii</taxon>
        <taxon>Galeoidea</taxon>
        <taxon>Carcharhiniformes</taxon>
        <taxon>Scyliorhinidae</taxon>
        <taxon>Scyliorhinus</taxon>
    </lineage>
</organism>
<evidence type="ECO:0000313" key="3">
    <source>
        <dbReference type="EMBL" id="GCB78785.1"/>
    </source>
</evidence>
<dbReference type="AlphaFoldDB" id="A0A401Q082"/>
<comment type="caution">
    <text evidence="3">The sequence shown here is derived from an EMBL/GenBank/DDBJ whole genome shotgun (WGS) entry which is preliminary data.</text>
</comment>
<feature type="coiled-coil region" evidence="1">
    <location>
        <begin position="285"/>
        <end position="312"/>
    </location>
</feature>
<evidence type="ECO:0000313" key="4">
    <source>
        <dbReference type="Proteomes" id="UP000288216"/>
    </source>
</evidence>
<reference evidence="3 4" key="1">
    <citation type="journal article" date="2018" name="Nat. Ecol. Evol.">
        <title>Shark genomes provide insights into elasmobranch evolution and the origin of vertebrates.</title>
        <authorList>
            <person name="Hara Y"/>
            <person name="Yamaguchi K"/>
            <person name="Onimaru K"/>
            <person name="Kadota M"/>
            <person name="Koyanagi M"/>
            <person name="Keeley SD"/>
            <person name="Tatsumi K"/>
            <person name="Tanaka K"/>
            <person name="Motone F"/>
            <person name="Kageyama Y"/>
            <person name="Nozu R"/>
            <person name="Adachi N"/>
            <person name="Nishimura O"/>
            <person name="Nakagawa R"/>
            <person name="Tanegashima C"/>
            <person name="Kiyatake I"/>
            <person name="Matsumoto R"/>
            <person name="Murakumo K"/>
            <person name="Nishida K"/>
            <person name="Terakita A"/>
            <person name="Kuratani S"/>
            <person name="Sato K"/>
            <person name="Hyodo S Kuraku.S."/>
        </authorList>
    </citation>
    <scope>NUCLEOTIDE SEQUENCE [LARGE SCALE GENOMIC DNA]</scope>
</reference>
<dbReference type="EMBL" id="BFAA01009231">
    <property type="protein sequence ID" value="GCB78785.1"/>
    <property type="molecule type" value="Genomic_DNA"/>
</dbReference>
<name>A0A401Q082_SCYTO</name>
<sequence>MSGEKPFLCKQPFTCEHQRVQTGKKPYPCKGELALNAQEHPLTGGQVPYIKELTEQEEFMRNLFDLSIPTITNDTQVSMGTSDGEGGELAAVFKISETGDEEGIEVNTSQQCGMAAAVEEGDECQEGKMSDLKANVDEFKLNIVACVKEEACDALAAVVEGKHSEASGGEEPAALGVEAPQSRRAHGMHQAHAAGEENEDDLKLLERLHQQKVKSTDSRQATSNLLHQTLTEFKMDVSHNLQRHNEILQQHLQRNNEILQHHLQRNNVILQWHNNVLRQQNEIRDQHLQRNNEILQQQNEILQQQNEVLCQLLRRSNETLNGMRQILCQIEAPAPSGQQQPNAEASAAGRAFNTGEILSRGRGRCTRN</sequence>
<evidence type="ECO:0000256" key="1">
    <source>
        <dbReference type="SAM" id="Coils"/>
    </source>
</evidence>
<keyword evidence="1" id="KW-0175">Coiled coil</keyword>
<feature type="region of interest" description="Disordered" evidence="2">
    <location>
        <begin position="335"/>
        <end position="368"/>
    </location>
</feature>
<accession>A0A401Q082</accession>
<protein>
    <submittedName>
        <fullName evidence="3">Uncharacterized protein</fullName>
    </submittedName>
</protein>
<dbReference type="OrthoDB" id="8922241at2759"/>
<dbReference type="Proteomes" id="UP000288216">
    <property type="component" value="Unassembled WGS sequence"/>
</dbReference>